<evidence type="ECO:0000256" key="5">
    <source>
        <dbReference type="PIRSR" id="PIRSR036488-1"/>
    </source>
</evidence>
<reference evidence="8" key="1">
    <citation type="submission" date="2019-05" db="EMBL/GenBank/DDBJ databases">
        <title>Annotation for the trematode Paragonimus heterotremus.</title>
        <authorList>
            <person name="Choi Y.-J."/>
        </authorList>
    </citation>
    <scope>NUCLEOTIDE SEQUENCE</scope>
    <source>
        <strain evidence="8">LC</strain>
    </source>
</reference>
<evidence type="ECO:0000256" key="3">
    <source>
        <dbReference type="ARBA" id="ARBA00022723"/>
    </source>
</evidence>
<dbReference type="PIRSF" id="PIRSF036488">
    <property type="entry name" value="Myoglobin_tremt"/>
    <property type="match status" value="1"/>
</dbReference>
<dbReference type="GO" id="GO:0005344">
    <property type="term" value="F:oxygen carrier activity"/>
    <property type="evidence" value="ECO:0007669"/>
    <property type="project" value="UniProtKB-KW"/>
</dbReference>
<keyword evidence="9" id="KW-1185">Reference proteome</keyword>
<dbReference type="Proteomes" id="UP000748531">
    <property type="component" value="Unassembled WGS sequence"/>
</dbReference>
<dbReference type="PROSITE" id="PS01033">
    <property type="entry name" value="GLOBIN"/>
    <property type="match status" value="1"/>
</dbReference>
<sequence>MAVLTQGEVDSLLAELGSRLENLEEFGMSIYKELFTAHPEYIALFSKLQGLTLDNVMQSEGIKYYGRTLATELRQLITSAANASELEAVLDKSSKDHTTRNVTSAQFLSGEPVFIKYFNEVLTKDENKAAMEKLLKHVMPAIASKI</sequence>
<evidence type="ECO:0000256" key="6">
    <source>
        <dbReference type="RuleBase" id="RU000356"/>
    </source>
</evidence>
<dbReference type="GO" id="GO:0019825">
    <property type="term" value="F:oxygen binding"/>
    <property type="evidence" value="ECO:0007669"/>
    <property type="project" value="InterPro"/>
</dbReference>
<evidence type="ECO:0000256" key="1">
    <source>
        <dbReference type="ARBA" id="ARBA00022448"/>
    </source>
</evidence>
<accession>A0A8J4TPA8</accession>
<dbReference type="GO" id="GO:0020037">
    <property type="term" value="F:heme binding"/>
    <property type="evidence" value="ECO:0007669"/>
    <property type="project" value="InterPro"/>
</dbReference>
<dbReference type="OrthoDB" id="6224579at2759"/>
<evidence type="ECO:0000313" key="9">
    <source>
        <dbReference type="Proteomes" id="UP000748531"/>
    </source>
</evidence>
<evidence type="ECO:0000313" key="8">
    <source>
        <dbReference type="EMBL" id="KAF5405736.1"/>
    </source>
</evidence>
<keyword evidence="2 5" id="KW-0349">Heme</keyword>
<organism evidence="8 9">
    <name type="scientific">Paragonimus heterotremus</name>
    <dbReference type="NCBI Taxonomy" id="100268"/>
    <lineage>
        <taxon>Eukaryota</taxon>
        <taxon>Metazoa</taxon>
        <taxon>Spiralia</taxon>
        <taxon>Lophotrochozoa</taxon>
        <taxon>Platyhelminthes</taxon>
        <taxon>Trematoda</taxon>
        <taxon>Digenea</taxon>
        <taxon>Plagiorchiida</taxon>
        <taxon>Troglotremata</taxon>
        <taxon>Troglotrematidae</taxon>
        <taxon>Paragonimus</taxon>
    </lineage>
</organism>
<proteinExistence type="inferred from homology"/>
<protein>
    <submittedName>
        <fullName evidence="8">Myoglobin</fullName>
    </submittedName>
</protein>
<dbReference type="SUPFAM" id="SSF46458">
    <property type="entry name" value="Globin-like"/>
    <property type="match status" value="1"/>
</dbReference>
<dbReference type="GO" id="GO:0005506">
    <property type="term" value="F:iron ion binding"/>
    <property type="evidence" value="ECO:0007669"/>
    <property type="project" value="InterPro"/>
</dbReference>
<dbReference type="InterPro" id="IPR000971">
    <property type="entry name" value="Globin"/>
</dbReference>
<dbReference type="CDD" id="cd01040">
    <property type="entry name" value="Mb-like"/>
    <property type="match status" value="1"/>
</dbReference>
<feature type="domain" description="Globin" evidence="7">
    <location>
        <begin position="3"/>
        <end position="146"/>
    </location>
</feature>
<keyword evidence="3 5" id="KW-0479">Metal-binding</keyword>
<evidence type="ECO:0000259" key="7">
    <source>
        <dbReference type="PROSITE" id="PS01033"/>
    </source>
</evidence>
<comment type="similarity">
    <text evidence="6">Belongs to the globin family.</text>
</comment>
<name>A0A8J4TPA8_9TREM</name>
<dbReference type="InterPro" id="IPR044399">
    <property type="entry name" value="Mb-like_M"/>
</dbReference>
<keyword evidence="4 5" id="KW-0408">Iron</keyword>
<gene>
    <name evidence="8" type="ORF">PHET_00698</name>
</gene>
<keyword evidence="1 6" id="KW-0813">Transport</keyword>
<feature type="binding site" description="proximal binding residue" evidence="5">
    <location>
        <position position="97"/>
    </location>
    <ligand>
        <name>heme</name>
        <dbReference type="ChEBI" id="CHEBI:30413"/>
    </ligand>
    <ligandPart>
        <name>Fe</name>
        <dbReference type="ChEBI" id="CHEBI:18248"/>
    </ligandPart>
</feature>
<dbReference type="EMBL" id="LUCH01000225">
    <property type="protein sequence ID" value="KAF5405736.1"/>
    <property type="molecule type" value="Genomic_DNA"/>
</dbReference>
<dbReference type="InterPro" id="IPR009050">
    <property type="entry name" value="Globin-like_sf"/>
</dbReference>
<dbReference type="SMR" id="A0A8J4TPA8"/>
<evidence type="ECO:0000256" key="2">
    <source>
        <dbReference type="ARBA" id="ARBA00022617"/>
    </source>
</evidence>
<comment type="caution">
    <text evidence="8">The sequence shown here is derived from an EMBL/GenBank/DDBJ whole genome shotgun (WGS) entry which is preliminary data.</text>
</comment>
<evidence type="ECO:0000256" key="4">
    <source>
        <dbReference type="ARBA" id="ARBA00023004"/>
    </source>
</evidence>
<dbReference type="InterPro" id="IPR012292">
    <property type="entry name" value="Globin/Proto"/>
</dbReference>
<dbReference type="InterPro" id="IPR011406">
    <property type="entry name" value="Globin_trematode"/>
</dbReference>
<dbReference type="Pfam" id="PF00042">
    <property type="entry name" value="Globin"/>
    <property type="match status" value="1"/>
</dbReference>
<dbReference type="Gene3D" id="1.10.490.10">
    <property type="entry name" value="Globins"/>
    <property type="match status" value="1"/>
</dbReference>
<dbReference type="AlphaFoldDB" id="A0A8J4TPA8"/>
<keyword evidence="6" id="KW-0561">Oxygen transport</keyword>